<reference evidence="2" key="1">
    <citation type="submission" date="2019-12" db="EMBL/GenBank/DDBJ databases">
        <title>Endophytic bacteria associated with Panax ginseng seedlings.</title>
        <authorList>
            <person name="Park J.M."/>
            <person name="Shin R."/>
            <person name="Jo S.H."/>
        </authorList>
    </citation>
    <scope>NUCLEOTIDE SEQUENCE [LARGE SCALE GENOMIC DNA]</scope>
    <source>
        <strain evidence="2">PgKB30</strain>
    </source>
</reference>
<dbReference type="Proteomes" id="UP000501989">
    <property type="component" value="Chromosome"/>
</dbReference>
<protein>
    <submittedName>
        <fullName evidence="1">Uncharacterized protein</fullName>
    </submittedName>
</protein>
<dbReference type="RefSeq" id="WP_172612057.1">
    <property type="nucleotide sequence ID" value="NZ_CP053746.1"/>
</dbReference>
<organism evidence="1 2">
    <name type="scientific">Pseudomonas graminis</name>
    <dbReference type="NCBI Taxonomy" id="158627"/>
    <lineage>
        <taxon>Bacteria</taxon>
        <taxon>Pseudomonadati</taxon>
        <taxon>Pseudomonadota</taxon>
        <taxon>Gammaproteobacteria</taxon>
        <taxon>Pseudomonadales</taxon>
        <taxon>Pseudomonadaceae</taxon>
        <taxon>Pseudomonas</taxon>
    </lineage>
</organism>
<dbReference type="AlphaFoldDB" id="A0A6M8N0B1"/>
<sequence length="195" mass="20850">MDPLSAAGTLATLVGLMGQYKSSRDAASGKDFDAFLTWLIQSGQDDLKLAIEANHSTSVSIKALLNVQRADFIERLARIETALAGYTSAVEGFEALAASTNPDSALSEQALDLLRFYESSGSGKLLETHSLQGTTFHSLDGHGGWLADEGQFIEDDLNQLLALGLIKLTHNGRGERIFHYTRRAAALIAGTTPAV</sequence>
<proteinExistence type="predicted"/>
<dbReference type="KEGG" id="pgg:FX982_03819"/>
<dbReference type="EMBL" id="CP053746">
    <property type="protein sequence ID" value="QKF52827.1"/>
    <property type="molecule type" value="Genomic_DNA"/>
</dbReference>
<accession>A0A6M8N0B1</accession>
<name>A0A6M8N0B1_9PSED</name>
<keyword evidence="2" id="KW-1185">Reference proteome</keyword>
<evidence type="ECO:0000313" key="1">
    <source>
        <dbReference type="EMBL" id="QKF52827.1"/>
    </source>
</evidence>
<gene>
    <name evidence="1" type="ORF">FX982_03819</name>
</gene>
<evidence type="ECO:0000313" key="2">
    <source>
        <dbReference type="Proteomes" id="UP000501989"/>
    </source>
</evidence>